<evidence type="ECO:0000259" key="2">
    <source>
        <dbReference type="Pfam" id="PF06985"/>
    </source>
</evidence>
<reference evidence="4" key="1">
    <citation type="journal article" date="2017" name="Nat. Microbiol.">
        <title>Global analysis of biosynthetic gene clusters reveals vast potential of secondary metabolite production in Penicillium species.</title>
        <authorList>
            <person name="Nielsen J.C."/>
            <person name="Grijseels S."/>
            <person name="Prigent S."/>
            <person name="Ji B."/>
            <person name="Dainat J."/>
            <person name="Nielsen K.F."/>
            <person name="Frisvad J.C."/>
            <person name="Workman M."/>
            <person name="Nielsen J."/>
        </authorList>
    </citation>
    <scope>NUCLEOTIDE SEQUENCE [LARGE SCALE GENOMIC DNA]</scope>
    <source>
        <strain evidence="4">IBT 24891</strain>
    </source>
</reference>
<dbReference type="PANTHER" id="PTHR33112:SF16">
    <property type="entry name" value="HETEROKARYON INCOMPATIBILITY DOMAIN-CONTAINING PROTEIN"/>
    <property type="match status" value="1"/>
</dbReference>
<dbReference type="Proteomes" id="UP000191285">
    <property type="component" value="Unassembled WGS sequence"/>
</dbReference>
<evidence type="ECO:0000313" key="3">
    <source>
        <dbReference type="EMBL" id="OQE21015.1"/>
    </source>
</evidence>
<sequence>MTHFISPSFAGQSLIDLDNPLARSPERLCSYCKKIPWANLPGEDEPAFPHQPSLTALKRSIERCMLCEFIAEAVAEVRTSIRVKHGGGSRGGTIIFDPTGQLADGRSVMRHIQFGDIPGDTVSRSDPPSHPKSDRPEYRFANDDEVRPWLFGNWWKSSDSVGSLQLTGLGVRLSRTPLMEDAEGNGKEIHYSHTGDTRVDLHFHGTFLRILADDDSPLAKVIPGRLRATDFSSDLSMRRLEDRLRLCNRTHGATCAPWRLLNAELPTRVLDVGVDSKVSSIRLVEPGNMRSPYMTVSHRWENKANLIKTTTLTIQEYRHGINLNSLPKVFTDAVTICRRLQIRYLWIDTLCIIQDNDSPHECFPDFETRADEMYLPPGEISVGLPSIAAAVPMLDTRGNPSGHRWISRKRFVAFRMQGDRHESDDHSGDEGRAPSWLYIHVGWTPSSTRKDPKPFFIGGFGRRFDPLDNEQLNTRGWTLQERLLSSRTIHYATDQMYWECEKSFLSEDGSSFDPAIFSLNSLTERQCLPASEHGFRQFGHTSFMEGFSHQMEKPDGRWRGGWLEHVQRYTERELTKSNDKLPAMSGLAAIISARTGDEYFAGVWRDHVIEDLHWRVYCRDEFRTGFEAITSEGTSFAGARDGLSFLYGEKLWDVAMPPKSRGPSWTWASIDGRIRFVPLDFTRIRASFISCNIENSSLNRFGTIEKGWMKLDGPLLEIHQSSKTTWDKKDPLGLGVLTEIKVDSDVSLGEAFFDIRPEFPCFGFFLDSSNCLILKETGNRDHEYTRIGIGKFLRTPTQRQKNSLQSFTTGANPLDEAETGVFEKVPWGPITELYPRTTVTIV</sequence>
<feature type="compositionally biased region" description="Basic and acidic residues" evidence="1">
    <location>
        <begin position="127"/>
        <end position="138"/>
    </location>
</feature>
<gene>
    <name evidence="3" type="ORF">PENSTE_c012G07846</name>
</gene>
<keyword evidence="4" id="KW-1185">Reference proteome</keyword>
<dbReference type="InterPro" id="IPR010730">
    <property type="entry name" value="HET"/>
</dbReference>
<proteinExistence type="predicted"/>
<evidence type="ECO:0000256" key="1">
    <source>
        <dbReference type="SAM" id="MobiDB-lite"/>
    </source>
</evidence>
<dbReference type="AlphaFoldDB" id="A0A1V6T3P2"/>
<feature type="region of interest" description="Disordered" evidence="1">
    <location>
        <begin position="116"/>
        <end position="138"/>
    </location>
</feature>
<dbReference type="OrthoDB" id="5362512at2759"/>
<organism evidence="3 4">
    <name type="scientific">Penicillium steckii</name>
    <dbReference type="NCBI Taxonomy" id="303698"/>
    <lineage>
        <taxon>Eukaryota</taxon>
        <taxon>Fungi</taxon>
        <taxon>Dikarya</taxon>
        <taxon>Ascomycota</taxon>
        <taxon>Pezizomycotina</taxon>
        <taxon>Eurotiomycetes</taxon>
        <taxon>Eurotiomycetidae</taxon>
        <taxon>Eurotiales</taxon>
        <taxon>Aspergillaceae</taxon>
        <taxon>Penicillium</taxon>
    </lineage>
</organism>
<feature type="domain" description="Heterokaryon incompatibility" evidence="2">
    <location>
        <begin position="293"/>
        <end position="358"/>
    </location>
</feature>
<protein>
    <recommendedName>
        <fullName evidence="2">Heterokaryon incompatibility domain-containing protein</fullName>
    </recommendedName>
</protein>
<dbReference type="PANTHER" id="PTHR33112">
    <property type="entry name" value="DOMAIN PROTEIN, PUTATIVE-RELATED"/>
    <property type="match status" value="1"/>
</dbReference>
<evidence type="ECO:0000313" key="4">
    <source>
        <dbReference type="Proteomes" id="UP000191285"/>
    </source>
</evidence>
<dbReference type="Pfam" id="PF06985">
    <property type="entry name" value="HET"/>
    <property type="match status" value="1"/>
</dbReference>
<name>A0A1V6T3P2_9EURO</name>
<dbReference type="EMBL" id="MLKD01000012">
    <property type="protein sequence ID" value="OQE21015.1"/>
    <property type="molecule type" value="Genomic_DNA"/>
</dbReference>
<accession>A0A1V6T3P2</accession>
<comment type="caution">
    <text evidence="3">The sequence shown here is derived from an EMBL/GenBank/DDBJ whole genome shotgun (WGS) entry which is preliminary data.</text>
</comment>